<dbReference type="Gene3D" id="1.10.287.130">
    <property type="match status" value="1"/>
</dbReference>
<feature type="domain" description="Histidine kinase" evidence="14">
    <location>
        <begin position="714"/>
        <end position="930"/>
    </location>
</feature>
<keyword evidence="8" id="KW-0418">Kinase</keyword>
<dbReference type="CDD" id="cd00130">
    <property type="entry name" value="PAS"/>
    <property type="match status" value="3"/>
</dbReference>
<dbReference type="SUPFAM" id="SSF47384">
    <property type="entry name" value="Homodimeric domain of signal transducing histidine kinase"/>
    <property type="match status" value="1"/>
</dbReference>
<dbReference type="InterPro" id="IPR000700">
    <property type="entry name" value="PAS-assoc_C"/>
</dbReference>
<evidence type="ECO:0000256" key="5">
    <source>
        <dbReference type="ARBA" id="ARBA00022679"/>
    </source>
</evidence>
<dbReference type="GO" id="GO:0000155">
    <property type="term" value="F:phosphorelay sensor kinase activity"/>
    <property type="evidence" value="ECO:0007669"/>
    <property type="project" value="InterPro"/>
</dbReference>
<dbReference type="PRINTS" id="PR00344">
    <property type="entry name" value="BCTRLSENSOR"/>
</dbReference>
<feature type="domain" description="PAC" evidence="16">
    <location>
        <begin position="540"/>
        <end position="589"/>
    </location>
</feature>
<dbReference type="GO" id="GO:0000156">
    <property type="term" value="F:phosphorelay response regulator activity"/>
    <property type="evidence" value="ECO:0007669"/>
    <property type="project" value="TreeGrafter"/>
</dbReference>
<dbReference type="GO" id="GO:0006355">
    <property type="term" value="P:regulation of DNA-templated transcription"/>
    <property type="evidence" value="ECO:0007669"/>
    <property type="project" value="InterPro"/>
</dbReference>
<dbReference type="SUPFAM" id="SSF55785">
    <property type="entry name" value="PYP-like sensor domain (PAS domain)"/>
    <property type="match status" value="3"/>
</dbReference>
<keyword evidence="10 13" id="KW-1133">Transmembrane helix</keyword>
<dbReference type="RefSeq" id="WP_309852282.1">
    <property type="nucleotide sequence ID" value="NZ_JAVDQJ010000003.1"/>
</dbReference>
<dbReference type="SMART" id="SM00387">
    <property type="entry name" value="HATPase_c"/>
    <property type="match status" value="1"/>
</dbReference>
<dbReference type="SMART" id="SM00091">
    <property type="entry name" value="PAS"/>
    <property type="match status" value="3"/>
</dbReference>
<keyword evidence="12 13" id="KW-0472">Membrane</keyword>
<keyword evidence="4" id="KW-0597">Phosphoprotein</keyword>
<dbReference type="Gene3D" id="3.30.565.10">
    <property type="entry name" value="Histidine kinase-like ATPase, C-terminal domain"/>
    <property type="match status" value="1"/>
</dbReference>
<comment type="subcellular location">
    <subcellularLocation>
        <location evidence="2">Membrane</location>
        <topology evidence="2">Multi-pass membrane protein</topology>
    </subcellularLocation>
</comment>
<dbReference type="NCBIfam" id="TIGR00229">
    <property type="entry name" value="sensory_box"/>
    <property type="match status" value="2"/>
</dbReference>
<dbReference type="PANTHER" id="PTHR42878">
    <property type="entry name" value="TWO-COMPONENT HISTIDINE KINASE"/>
    <property type="match status" value="1"/>
</dbReference>
<feature type="domain" description="PAS" evidence="15">
    <location>
        <begin position="232"/>
        <end position="290"/>
    </location>
</feature>
<dbReference type="EMBL" id="JAVDQK010000003">
    <property type="protein sequence ID" value="MDR6217889.1"/>
    <property type="molecule type" value="Genomic_DNA"/>
</dbReference>
<dbReference type="InterPro" id="IPR004358">
    <property type="entry name" value="Sig_transdc_His_kin-like_C"/>
</dbReference>
<dbReference type="InterPro" id="IPR036097">
    <property type="entry name" value="HisK_dim/P_sf"/>
</dbReference>
<evidence type="ECO:0000313" key="17">
    <source>
        <dbReference type="EMBL" id="MDR6217889.1"/>
    </source>
</evidence>
<dbReference type="AlphaFoldDB" id="A0AAE3XBF6"/>
<dbReference type="Pfam" id="PF13426">
    <property type="entry name" value="PAS_9"/>
    <property type="match status" value="1"/>
</dbReference>
<feature type="domain" description="PAS" evidence="15">
    <location>
        <begin position="590"/>
        <end position="634"/>
    </location>
</feature>
<dbReference type="Proteomes" id="UP001185331">
    <property type="component" value="Unassembled WGS sequence"/>
</dbReference>
<evidence type="ECO:0000256" key="4">
    <source>
        <dbReference type="ARBA" id="ARBA00022553"/>
    </source>
</evidence>
<dbReference type="Pfam" id="PF02518">
    <property type="entry name" value="HATPase_c"/>
    <property type="match status" value="1"/>
</dbReference>
<keyword evidence="6 13" id="KW-0812">Transmembrane</keyword>
<dbReference type="InterPro" id="IPR005467">
    <property type="entry name" value="His_kinase_dom"/>
</dbReference>
<name>A0AAE3XBF6_9DEIO</name>
<feature type="domain" description="PAS" evidence="15">
    <location>
        <begin position="462"/>
        <end position="533"/>
    </location>
</feature>
<dbReference type="PANTHER" id="PTHR42878:SF7">
    <property type="entry name" value="SENSOR HISTIDINE KINASE GLRK"/>
    <property type="match status" value="1"/>
</dbReference>
<sequence length="944" mass="102649">MTGRPVAGAPRGRRWSLSLLLLNVVLIVTLGAFAFTFARLNRVAGLSSVSITGWSYAEFVRQAAELRVLMAGAPTPGAADLEVPLAVLQSKATVVSGEPLLDRIDPARRERLLDAVGQAQALTVADLRGPGAARQLAEIMDGAQEGYAGAVDLLGRERSAIARDLRLAEVTLAALAALLALTIMTVILQMQARARRDLRLETERRTESERARAALERTARDLRTAEGALQRERDFAVQVMEAMGEGLYVTGADGTFEYVNPALARMVGQPATALVGRAEADVLADVLSEQPAQGGARVTVEVPLRRPDGASTPTLLTRVARNAGGVTAVLTDLSAPKQAEARLRELYEVTARGAPDTLHELLEVASRTFRAPGAFVRAGVIVARAGPLSALRALELAAQPHDRTSDTLRVAVRTPDGPGTLVFCRATGLPFTGADEDFLRLIGQWLEQDAAREETARQLRRSEELNKAVIRSSLDAIITCDGRGVITEFNPAAEQIFGRSRAEALGEPLDALIIPERMRTAHSLSLQRLADGGAGRILGQRLELPAARRDGQEFPVELSVVRLPTDTPEYAGFIRDITGRRAAEARLHHRTTQLDSVFNVSPDGFVTFSDRGHVVEVNPAFLALTGTRREDLLGLDEAQFERVLRARCEVARPASRPPPGVDVLQVVRPARRVLKRTRRPMDAGDGVVLGHVMYFRDITHEAEISNMKSEFMSTAAHELRTPMTSIYGFTELLLTRELDPDTTRDLLETIYRQAGQLILLLTELLDLARIEARAGQDFRIAHEAVRPLIENTVRAFTPPHERPRVRMQVAPNLPMLPVDGAKFNQALGNVLSNAFKYSPQGGEVLVHAWTDPLHPLLHVSVTDQGIGMTPEQRHRAFERFYRADSSGSIPGTGLGLSLVQEIMHCHGGRATLSSEPGQGSVVTLTFPVNPAPLESHAQENTDRG</sequence>
<evidence type="ECO:0000256" key="1">
    <source>
        <dbReference type="ARBA" id="ARBA00000085"/>
    </source>
</evidence>
<dbReference type="GO" id="GO:0005524">
    <property type="term" value="F:ATP binding"/>
    <property type="evidence" value="ECO:0007669"/>
    <property type="project" value="UniProtKB-KW"/>
</dbReference>
<dbReference type="CDD" id="cd00075">
    <property type="entry name" value="HATPase"/>
    <property type="match status" value="1"/>
</dbReference>
<comment type="caution">
    <text evidence="17">The sequence shown here is derived from an EMBL/GenBank/DDBJ whole genome shotgun (WGS) entry which is preliminary data.</text>
</comment>
<evidence type="ECO:0000256" key="7">
    <source>
        <dbReference type="ARBA" id="ARBA00022741"/>
    </source>
</evidence>
<dbReference type="InterPro" id="IPR003661">
    <property type="entry name" value="HisK_dim/P_dom"/>
</dbReference>
<dbReference type="InterPro" id="IPR013656">
    <property type="entry name" value="PAS_4"/>
</dbReference>
<evidence type="ECO:0000256" key="13">
    <source>
        <dbReference type="SAM" id="Phobius"/>
    </source>
</evidence>
<evidence type="ECO:0000256" key="8">
    <source>
        <dbReference type="ARBA" id="ARBA00022777"/>
    </source>
</evidence>
<evidence type="ECO:0000256" key="12">
    <source>
        <dbReference type="ARBA" id="ARBA00023136"/>
    </source>
</evidence>
<dbReference type="CDD" id="cd00082">
    <property type="entry name" value="HisKA"/>
    <property type="match status" value="1"/>
</dbReference>
<dbReference type="Pfam" id="PF00989">
    <property type="entry name" value="PAS"/>
    <property type="match status" value="1"/>
</dbReference>
<dbReference type="Gene3D" id="3.30.450.20">
    <property type="entry name" value="PAS domain"/>
    <property type="match status" value="3"/>
</dbReference>
<evidence type="ECO:0000256" key="2">
    <source>
        <dbReference type="ARBA" id="ARBA00004141"/>
    </source>
</evidence>
<feature type="transmembrane region" description="Helical" evidence="13">
    <location>
        <begin position="167"/>
        <end position="188"/>
    </location>
</feature>
<keyword evidence="9" id="KW-0067">ATP-binding</keyword>
<feature type="transmembrane region" description="Helical" evidence="13">
    <location>
        <begin position="15"/>
        <end position="38"/>
    </location>
</feature>
<dbReference type="EC" id="2.7.13.3" evidence="3"/>
<dbReference type="PROSITE" id="PS50109">
    <property type="entry name" value="HIS_KIN"/>
    <property type="match status" value="1"/>
</dbReference>
<keyword evidence="7" id="KW-0547">Nucleotide-binding</keyword>
<dbReference type="PROSITE" id="PS50113">
    <property type="entry name" value="PAC"/>
    <property type="match status" value="1"/>
</dbReference>
<protein>
    <recommendedName>
        <fullName evidence="3">histidine kinase</fullName>
        <ecNumber evidence="3">2.7.13.3</ecNumber>
    </recommendedName>
</protein>
<gene>
    <name evidence="17" type="ORF">J2Y00_001450</name>
</gene>
<evidence type="ECO:0000256" key="11">
    <source>
        <dbReference type="ARBA" id="ARBA00023012"/>
    </source>
</evidence>
<evidence type="ECO:0000256" key="3">
    <source>
        <dbReference type="ARBA" id="ARBA00012438"/>
    </source>
</evidence>
<dbReference type="InterPro" id="IPR036890">
    <property type="entry name" value="HATPase_C_sf"/>
</dbReference>
<evidence type="ECO:0000259" key="15">
    <source>
        <dbReference type="PROSITE" id="PS50112"/>
    </source>
</evidence>
<dbReference type="GO" id="GO:0030295">
    <property type="term" value="F:protein kinase activator activity"/>
    <property type="evidence" value="ECO:0007669"/>
    <property type="project" value="TreeGrafter"/>
</dbReference>
<organism evidence="17 18">
    <name type="scientific">Deinococcus soli</name>
    <name type="common">ex Cha et al. 2016</name>
    <dbReference type="NCBI Taxonomy" id="1309411"/>
    <lineage>
        <taxon>Bacteria</taxon>
        <taxon>Thermotogati</taxon>
        <taxon>Deinococcota</taxon>
        <taxon>Deinococci</taxon>
        <taxon>Deinococcales</taxon>
        <taxon>Deinococcaceae</taxon>
        <taxon>Deinococcus</taxon>
    </lineage>
</organism>
<accession>A0AAE3XBF6</accession>
<reference evidence="17" key="1">
    <citation type="submission" date="2023-07" db="EMBL/GenBank/DDBJ databases">
        <title>Sorghum-associated microbial communities from plants grown in Nebraska, USA.</title>
        <authorList>
            <person name="Schachtman D."/>
        </authorList>
    </citation>
    <scope>NUCLEOTIDE SEQUENCE</scope>
    <source>
        <strain evidence="17">BE330</strain>
    </source>
</reference>
<proteinExistence type="predicted"/>
<dbReference type="InterPro" id="IPR013767">
    <property type="entry name" value="PAS_fold"/>
</dbReference>
<dbReference type="PROSITE" id="PS50112">
    <property type="entry name" value="PAS"/>
    <property type="match status" value="3"/>
</dbReference>
<dbReference type="InterPro" id="IPR000014">
    <property type="entry name" value="PAS"/>
</dbReference>
<dbReference type="GO" id="GO:0007234">
    <property type="term" value="P:osmosensory signaling via phosphorelay pathway"/>
    <property type="evidence" value="ECO:0007669"/>
    <property type="project" value="TreeGrafter"/>
</dbReference>
<evidence type="ECO:0000256" key="10">
    <source>
        <dbReference type="ARBA" id="ARBA00022989"/>
    </source>
</evidence>
<dbReference type="Pfam" id="PF00512">
    <property type="entry name" value="HisKA"/>
    <property type="match status" value="1"/>
</dbReference>
<comment type="catalytic activity">
    <reaction evidence="1">
        <text>ATP + protein L-histidine = ADP + protein N-phospho-L-histidine.</text>
        <dbReference type="EC" id="2.7.13.3"/>
    </reaction>
</comment>
<dbReference type="InterPro" id="IPR003594">
    <property type="entry name" value="HATPase_dom"/>
</dbReference>
<evidence type="ECO:0000313" key="18">
    <source>
        <dbReference type="Proteomes" id="UP001185331"/>
    </source>
</evidence>
<evidence type="ECO:0000259" key="16">
    <source>
        <dbReference type="PROSITE" id="PS50113"/>
    </source>
</evidence>
<dbReference type="SUPFAM" id="SSF55874">
    <property type="entry name" value="ATPase domain of HSP90 chaperone/DNA topoisomerase II/histidine kinase"/>
    <property type="match status" value="1"/>
</dbReference>
<evidence type="ECO:0000259" key="14">
    <source>
        <dbReference type="PROSITE" id="PS50109"/>
    </source>
</evidence>
<dbReference type="Pfam" id="PF08448">
    <property type="entry name" value="PAS_4"/>
    <property type="match status" value="1"/>
</dbReference>
<keyword evidence="5" id="KW-0808">Transferase</keyword>
<dbReference type="InterPro" id="IPR035965">
    <property type="entry name" value="PAS-like_dom_sf"/>
</dbReference>
<evidence type="ECO:0000256" key="6">
    <source>
        <dbReference type="ARBA" id="ARBA00022692"/>
    </source>
</evidence>
<dbReference type="GO" id="GO:0016020">
    <property type="term" value="C:membrane"/>
    <property type="evidence" value="ECO:0007669"/>
    <property type="project" value="UniProtKB-SubCell"/>
</dbReference>
<dbReference type="SMART" id="SM00388">
    <property type="entry name" value="HisKA"/>
    <property type="match status" value="1"/>
</dbReference>
<dbReference type="FunFam" id="1.10.287.130:FF:000001">
    <property type="entry name" value="Two-component sensor histidine kinase"/>
    <property type="match status" value="1"/>
</dbReference>
<keyword evidence="11" id="KW-0902">Two-component regulatory system</keyword>
<evidence type="ECO:0000256" key="9">
    <source>
        <dbReference type="ARBA" id="ARBA00022840"/>
    </source>
</evidence>
<dbReference type="InterPro" id="IPR050351">
    <property type="entry name" value="BphY/WalK/GraS-like"/>
</dbReference>